<dbReference type="Pfam" id="PF00324">
    <property type="entry name" value="AA_permease"/>
    <property type="match status" value="1"/>
</dbReference>
<evidence type="ECO:0000313" key="8">
    <source>
        <dbReference type="EMBL" id="KAK0385692.1"/>
    </source>
</evidence>
<evidence type="ECO:0000256" key="4">
    <source>
        <dbReference type="ARBA" id="ARBA00023136"/>
    </source>
</evidence>
<dbReference type="InterPro" id="IPR004841">
    <property type="entry name" value="AA-permease/SLC12A_dom"/>
</dbReference>
<protein>
    <recommendedName>
        <fullName evidence="7">Amino acid permease/ SLC12A domain-containing protein</fullName>
    </recommendedName>
</protein>
<dbReference type="PANTHER" id="PTHR43341">
    <property type="entry name" value="AMINO ACID PERMEASE"/>
    <property type="match status" value="1"/>
</dbReference>
<comment type="caution">
    <text evidence="8">The sequence shown here is derived from an EMBL/GenBank/DDBJ whole genome shotgun (WGS) entry which is preliminary data.</text>
</comment>
<dbReference type="GO" id="GO:0015171">
    <property type="term" value="F:amino acid transmembrane transporter activity"/>
    <property type="evidence" value="ECO:0007669"/>
    <property type="project" value="TreeGrafter"/>
</dbReference>
<feature type="region of interest" description="Disordered" evidence="5">
    <location>
        <begin position="1"/>
        <end position="36"/>
    </location>
</feature>
<dbReference type="GO" id="GO:0016020">
    <property type="term" value="C:membrane"/>
    <property type="evidence" value="ECO:0007669"/>
    <property type="project" value="UniProtKB-SubCell"/>
</dbReference>
<feature type="transmembrane region" description="Helical" evidence="6">
    <location>
        <begin position="124"/>
        <end position="145"/>
    </location>
</feature>
<feature type="transmembrane region" description="Helical" evidence="6">
    <location>
        <begin position="83"/>
        <end position="103"/>
    </location>
</feature>
<evidence type="ECO:0000256" key="6">
    <source>
        <dbReference type="SAM" id="Phobius"/>
    </source>
</evidence>
<feature type="transmembrane region" description="Helical" evidence="6">
    <location>
        <begin position="284"/>
        <end position="304"/>
    </location>
</feature>
<feature type="transmembrane region" description="Helical" evidence="6">
    <location>
        <begin position="165"/>
        <end position="187"/>
    </location>
</feature>
<keyword evidence="9" id="KW-1185">Reference proteome</keyword>
<name>A0AA39GGI9_SARSR</name>
<reference evidence="8" key="1">
    <citation type="submission" date="2022-10" db="EMBL/GenBank/DDBJ databases">
        <title>Determination and structural analysis of whole genome sequence of Sarocladium strictum F4-1.</title>
        <authorList>
            <person name="Hu L."/>
            <person name="Jiang Y."/>
        </authorList>
    </citation>
    <scope>NUCLEOTIDE SEQUENCE</scope>
    <source>
        <strain evidence="8">F4-1</strain>
    </source>
</reference>
<dbReference type="PANTHER" id="PTHR43341:SF6">
    <property type="entry name" value="AMINO ACID TRANSPORTER (EUROFUNG)"/>
    <property type="match status" value="1"/>
</dbReference>
<evidence type="ECO:0000313" key="9">
    <source>
        <dbReference type="Proteomes" id="UP001175261"/>
    </source>
</evidence>
<gene>
    <name evidence="8" type="ORF">NLU13_6869</name>
</gene>
<feature type="transmembrane region" description="Helical" evidence="6">
    <location>
        <begin position="340"/>
        <end position="359"/>
    </location>
</feature>
<keyword evidence="3 6" id="KW-1133">Transmembrane helix</keyword>
<evidence type="ECO:0000256" key="2">
    <source>
        <dbReference type="ARBA" id="ARBA00022692"/>
    </source>
</evidence>
<feature type="transmembrane region" description="Helical" evidence="6">
    <location>
        <begin position="490"/>
        <end position="509"/>
    </location>
</feature>
<dbReference type="InterPro" id="IPR050524">
    <property type="entry name" value="APC_YAT"/>
</dbReference>
<dbReference type="EMBL" id="JAPDFR010000006">
    <property type="protein sequence ID" value="KAK0385692.1"/>
    <property type="molecule type" value="Genomic_DNA"/>
</dbReference>
<organism evidence="8 9">
    <name type="scientific">Sarocladium strictum</name>
    <name type="common">Black bundle disease fungus</name>
    <name type="synonym">Acremonium strictum</name>
    <dbReference type="NCBI Taxonomy" id="5046"/>
    <lineage>
        <taxon>Eukaryota</taxon>
        <taxon>Fungi</taxon>
        <taxon>Dikarya</taxon>
        <taxon>Ascomycota</taxon>
        <taxon>Pezizomycotina</taxon>
        <taxon>Sordariomycetes</taxon>
        <taxon>Hypocreomycetidae</taxon>
        <taxon>Hypocreales</taxon>
        <taxon>Sarocladiaceae</taxon>
        <taxon>Sarocladium</taxon>
    </lineage>
</organism>
<feature type="transmembrane region" description="Helical" evidence="6">
    <location>
        <begin position="380"/>
        <end position="399"/>
    </location>
</feature>
<evidence type="ECO:0000256" key="1">
    <source>
        <dbReference type="ARBA" id="ARBA00004141"/>
    </source>
</evidence>
<dbReference type="AlphaFoldDB" id="A0AA39GGI9"/>
<dbReference type="PIRSF" id="PIRSF006060">
    <property type="entry name" value="AA_transporter"/>
    <property type="match status" value="1"/>
</dbReference>
<proteinExistence type="predicted"/>
<keyword evidence="4 6" id="KW-0472">Membrane</keyword>
<feature type="transmembrane region" description="Helical" evidence="6">
    <location>
        <begin position="459"/>
        <end position="478"/>
    </location>
</feature>
<evidence type="ECO:0000256" key="5">
    <source>
        <dbReference type="SAM" id="MobiDB-lite"/>
    </source>
</evidence>
<feature type="domain" description="Amino acid permease/ SLC12A" evidence="7">
    <location>
        <begin position="53"/>
        <end position="514"/>
    </location>
</feature>
<feature type="transmembrane region" description="Helical" evidence="6">
    <location>
        <begin position="245"/>
        <end position="263"/>
    </location>
</feature>
<feature type="transmembrane region" description="Helical" evidence="6">
    <location>
        <begin position="411"/>
        <end position="438"/>
    </location>
</feature>
<sequence>MEETKVAPPPSPPASGNGDHEKKLDNPTTDLTVNGHLGDNSDDLHRRLNNRQIQLIAIGGSIGTALFVSIGNGLIAGGPGSLFLAYTLYSVILGMVNNSIAEMTVYMPVSGGFVRLAGHWVDDALGFMVGWNFFLYEALLIPFEISALNLVMSFWSDKITEPGPTAAICIGCIIAYAAINIIAVRGFGEAEFWLSGGKVILIFLLFSYTFITMVGGNPRGDAYGFRYWNSPGAFVGATPKLRFEGFLAALWNASFAVVGPEYISMVAAEAKRPRIYIKTAFKTVYYRFFIFFFGSALAVGIVVASNDPKLEARAGSESSASASPYVVAMENMGITVLPDIVNALMLTSIFSAGNTYTYCATRSLYGLALEGRAPAFLRKCTANGVPIYCFGVVMLFPFLSFLQVGSASAEVIVWFVELITAGALIDFMVMNITFLFYYRACKAQGVDRRKMPYYGRFQPYGAIIAIFVQFLVTIFYGYKSFAPWSVEKFFRNYTMQILAPILFFGWKFIKKTRMVKPHECDLIWDAPIIDRYEASFTNPPVGFWTEMGRMVGIRRAKKANQMDA</sequence>
<evidence type="ECO:0000259" key="7">
    <source>
        <dbReference type="Pfam" id="PF00324"/>
    </source>
</evidence>
<accession>A0AA39GGI9</accession>
<keyword evidence="2 6" id="KW-0812">Transmembrane</keyword>
<evidence type="ECO:0000256" key="3">
    <source>
        <dbReference type="ARBA" id="ARBA00022989"/>
    </source>
</evidence>
<comment type="subcellular location">
    <subcellularLocation>
        <location evidence="1">Membrane</location>
        <topology evidence="1">Multi-pass membrane protein</topology>
    </subcellularLocation>
</comment>
<dbReference type="Gene3D" id="1.20.1740.10">
    <property type="entry name" value="Amino acid/polyamine transporter I"/>
    <property type="match status" value="1"/>
</dbReference>
<feature type="transmembrane region" description="Helical" evidence="6">
    <location>
        <begin position="55"/>
        <end position="77"/>
    </location>
</feature>
<dbReference type="Proteomes" id="UP001175261">
    <property type="component" value="Unassembled WGS sequence"/>
</dbReference>
<feature type="transmembrane region" description="Helical" evidence="6">
    <location>
        <begin position="199"/>
        <end position="216"/>
    </location>
</feature>